<reference evidence="2 3" key="1">
    <citation type="submission" date="2016-11" db="EMBL/GenBank/DDBJ databases">
        <title>Tenacibaculum sp. LPB0136, isolated from marine environment.</title>
        <authorList>
            <person name="Kim E."/>
            <person name="Yi H."/>
        </authorList>
    </citation>
    <scope>NUCLEOTIDE SEQUENCE [LARGE SCALE GENOMIC DNA]</scope>
    <source>
        <strain evidence="2 3">LPB0136</strain>
    </source>
</reference>
<keyword evidence="1" id="KW-0175">Coiled coil</keyword>
<dbReference type="OrthoDB" id="839908at2"/>
<sequence>MFNKPINTILKAQFDTIHSEAVQTAEQDFKTNVLNKIENLEHFDKFKFLITEENRIKDLIDKNKHPYYVKNHSSGDWLLSQFSSRHFLLNVDEFAELKEAIYLGKINSLIHKRVSDLKKQIPKFTYNDFLSGKECKYLITYDNQYNIEKEDYYKMVTWQSDRLIKVVSYEVELLVKNHQEYCSKIDEPLEFLNQQIQILEEELIESLNDAKEIKEILSKLFAFKDFDIDSFNDELLVYNYPSFFNDRIEFRRLNPSTIGKVLTKLSSEPKTLFSNEYMVFYTLDVFLSWLKDIVKGKSIQQPFKYPVWEDLLNQKIKEAENELQPKIDEIQDFVFDSVKSKKEIRNYLRNEFEKQIDKYNTIEEKQIFYLLRDENKNPLISDFKINALFNNEEEEYLKNLKEAYILQNISWHISLTFNEVFDSKTIYFKKDTTSHLMILSLTKDMVLDKELSIELDEAMDSFFKEMYTTSLPLDIHFYNHREKYSRIFEKSITRLQGVLDYAEPNNKVLYIQSRLKELRHRELKFRNLLGRKKDLKDKEDKYPNLFKEFLTIEAEFIKETVQIFPVTLLPNQTDPLLLEKETDSFKTFVNQEKQDYILKILEDLAITKDGVYNLGDRSKGTVRGVIEALREEHIIPKLSLKRLCDIIANQINLELKSKLDWSNTSDDYHKKAKQYIKDNPLH</sequence>
<protein>
    <submittedName>
        <fullName evidence="2">Uncharacterized protein</fullName>
    </submittedName>
</protein>
<proteinExistence type="predicted"/>
<name>A0A1L3JK10_9FLAO</name>
<feature type="coiled-coil region" evidence="1">
    <location>
        <begin position="189"/>
        <end position="216"/>
    </location>
</feature>
<dbReference type="EMBL" id="CP018155">
    <property type="protein sequence ID" value="APG65434.1"/>
    <property type="molecule type" value="Genomic_DNA"/>
</dbReference>
<organism evidence="2 3">
    <name type="scientific">Tenacibaculum todarodis</name>
    <dbReference type="NCBI Taxonomy" id="1850252"/>
    <lineage>
        <taxon>Bacteria</taxon>
        <taxon>Pseudomonadati</taxon>
        <taxon>Bacteroidota</taxon>
        <taxon>Flavobacteriia</taxon>
        <taxon>Flavobacteriales</taxon>
        <taxon>Flavobacteriaceae</taxon>
        <taxon>Tenacibaculum</taxon>
    </lineage>
</organism>
<dbReference type="AlphaFoldDB" id="A0A1L3JK10"/>
<dbReference type="RefSeq" id="WP_072555958.1">
    <property type="nucleotide sequence ID" value="NZ_CP018155.1"/>
</dbReference>
<evidence type="ECO:0000313" key="3">
    <source>
        <dbReference type="Proteomes" id="UP000181898"/>
    </source>
</evidence>
<dbReference type="Proteomes" id="UP000181898">
    <property type="component" value="Chromosome"/>
</dbReference>
<evidence type="ECO:0000256" key="1">
    <source>
        <dbReference type="SAM" id="Coils"/>
    </source>
</evidence>
<dbReference type="STRING" id="1850252.LPB136_08730"/>
<accession>A0A1L3JK10</accession>
<gene>
    <name evidence="2" type="ORF">LPB136_08730</name>
</gene>
<dbReference type="KEGG" id="ten:LPB136_08730"/>
<evidence type="ECO:0000313" key="2">
    <source>
        <dbReference type="EMBL" id="APG65434.1"/>
    </source>
</evidence>
<keyword evidence="3" id="KW-1185">Reference proteome</keyword>